<evidence type="ECO:0000313" key="3">
    <source>
        <dbReference type="EMBL" id="RIA77890.1"/>
    </source>
</evidence>
<dbReference type="PANTHER" id="PTHR46797:SF1">
    <property type="entry name" value="METHYLPHOSPHONATE SYNTHASE"/>
    <property type="match status" value="1"/>
</dbReference>
<dbReference type="Gene3D" id="1.10.260.40">
    <property type="entry name" value="lambda repressor-like DNA-binding domains"/>
    <property type="match status" value="1"/>
</dbReference>
<evidence type="ECO:0000313" key="4">
    <source>
        <dbReference type="Proteomes" id="UP000266506"/>
    </source>
</evidence>
<dbReference type="AlphaFoldDB" id="A0A397RU82"/>
<comment type="caution">
    <text evidence="3">The sequence shown here is derived from an EMBL/GenBank/DDBJ whole genome shotgun (WGS) entry which is preliminary data.</text>
</comment>
<dbReference type="InterPro" id="IPR001387">
    <property type="entry name" value="Cro/C1-type_HTH"/>
</dbReference>
<evidence type="ECO:0000256" key="1">
    <source>
        <dbReference type="ARBA" id="ARBA00023125"/>
    </source>
</evidence>
<keyword evidence="4" id="KW-1185">Reference proteome</keyword>
<proteinExistence type="predicted"/>
<keyword evidence="1 3" id="KW-0238">DNA-binding</keyword>
<dbReference type="GO" id="GO:0003677">
    <property type="term" value="F:DNA binding"/>
    <property type="evidence" value="ECO:0007669"/>
    <property type="project" value="UniProtKB-KW"/>
</dbReference>
<dbReference type="InParanoid" id="A0A397RU82"/>
<gene>
    <name evidence="3" type="ORF">EI71_00673</name>
</gene>
<dbReference type="PANTHER" id="PTHR46797">
    <property type="entry name" value="HTH-TYPE TRANSCRIPTIONAL REGULATOR"/>
    <property type="match status" value="1"/>
</dbReference>
<evidence type="ECO:0000259" key="2">
    <source>
        <dbReference type="PROSITE" id="PS50943"/>
    </source>
</evidence>
<dbReference type="GO" id="GO:0005829">
    <property type="term" value="C:cytosol"/>
    <property type="evidence" value="ECO:0007669"/>
    <property type="project" value="TreeGrafter"/>
</dbReference>
<dbReference type="Pfam" id="PF13443">
    <property type="entry name" value="HTH_26"/>
    <property type="match status" value="1"/>
</dbReference>
<dbReference type="InterPro" id="IPR050807">
    <property type="entry name" value="TransReg_Diox_bact_type"/>
</dbReference>
<dbReference type="GO" id="GO:0003700">
    <property type="term" value="F:DNA-binding transcription factor activity"/>
    <property type="evidence" value="ECO:0007669"/>
    <property type="project" value="TreeGrafter"/>
</dbReference>
<organism evidence="3 4">
    <name type="scientific">Anaeroplasma bactoclasticum</name>
    <dbReference type="NCBI Taxonomy" id="2088"/>
    <lineage>
        <taxon>Bacteria</taxon>
        <taxon>Bacillati</taxon>
        <taxon>Mycoplasmatota</taxon>
        <taxon>Mollicutes</taxon>
        <taxon>Anaeroplasmatales</taxon>
        <taxon>Anaeroplasmataceae</taxon>
        <taxon>Anaeroplasma</taxon>
    </lineage>
</organism>
<name>A0A397RU82_9MOLU</name>
<reference evidence="3 4" key="1">
    <citation type="submission" date="2018-08" db="EMBL/GenBank/DDBJ databases">
        <title>Genomic Encyclopedia of Archaeal and Bacterial Type Strains, Phase II (KMG-II): from individual species to whole genera.</title>
        <authorList>
            <person name="Goeker M."/>
        </authorList>
    </citation>
    <scope>NUCLEOTIDE SEQUENCE [LARGE SCALE GENOMIC DNA]</scope>
    <source>
        <strain evidence="3 4">ATCC 27112</strain>
    </source>
</reference>
<protein>
    <submittedName>
        <fullName evidence="3">DNA-binding Xre family transcriptional regulator</fullName>
    </submittedName>
</protein>
<dbReference type="SMART" id="SM00530">
    <property type="entry name" value="HTH_XRE"/>
    <property type="match status" value="1"/>
</dbReference>
<feature type="domain" description="HTH cro/C1-type" evidence="2">
    <location>
        <begin position="7"/>
        <end position="61"/>
    </location>
</feature>
<dbReference type="EMBL" id="QXEV01000005">
    <property type="protein sequence ID" value="RIA77890.1"/>
    <property type="molecule type" value="Genomic_DNA"/>
</dbReference>
<dbReference type="InterPro" id="IPR010982">
    <property type="entry name" value="Lambda_DNA-bd_dom_sf"/>
</dbReference>
<dbReference type="Proteomes" id="UP000266506">
    <property type="component" value="Unassembled WGS sequence"/>
</dbReference>
<sequence>MDIKDRLLELLNEKGWTINKLAYEAGLTASTVYSIVNNGNSPTIQTLEILCETLGIGIGDFFNDTFDLSSEENTLLSNYNTLSEGNKKIVQNITLHISEWKWLRNSVYTITIYRSLKF</sequence>
<dbReference type="SUPFAM" id="SSF47413">
    <property type="entry name" value="lambda repressor-like DNA-binding domains"/>
    <property type="match status" value="1"/>
</dbReference>
<dbReference type="PROSITE" id="PS50943">
    <property type="entry name" value="HTH_CROC1"/>
    <property type="match status" value="1"/>
</dbReference>
<dbReference type="CDD" id="cd00093">
    <property type="entry name" value="HTH_XRE"/>
    <property type="match status" value="1"/>
</dbReference>
<accession>A0A397RU82</accession>